<evidence type="ECO:0000313" key="3">
    <source>
        <dbReference type="Proteomes" id="UP000276133"/>
    </source>
</evidence>
<accession>A0A3M7QXF7</accession>
<keyword evidence="1" id="KW-0472">Membrane</keyword>
<proteinExistence type="predicted"/>
<keyword evidence="1" id="KW-0812">Transmembrane</keyword>
<organism evidence="2 3">
    <name type="scientific">Brachionus plicatilis</name>
    <name type="common">Marine rotifer</name>
    <name type="synonym">Brachionus muelleri</name>
    <dbReference type="NCBI Taxonomy" id="10195"/>
    <lineage>
        <taxon>Eukaryota</taxon>
        <taxon>Metazoa</taxon>
        <taxon>Spiralia</taxon>
        <taxon>Gnathifera</taxon>
        <taxon>Rotifera</taxon>
        <taxon>Eurotatoria</taxon>
        <taxon>Monogononta</taxon>
        <taxon>Pseudotrocha</taxon>
        <taxon>Ploima</taxon>
        <taxon>Brachionidae</taxon>
        <taxon>Brachionus</taxon>
    </lineage>
</organism>
<name>A0A3M7QXF7_BRAPC</name>
<feature type="transmembrane region" description="Helical" evidence="1">
    <location>
        <begin position="140"/>
        <end position="157"/>
    </location>
</feature>
<sequence length="171" mass="20387">MNKFATITLIGLSKAYKTIIMVINQLVYANCYNLVFLNGRFCLQSLLWRMFYGMSRKYRCTLAWFFLSPTLSSMVFGPNIIEEWKNLLLFLLIHKRELDFDNVIYEFKLAKGSSSFASLIYYLMYHFIWTIKPTETNKKTYIFFPLVLVFPTTVFFSKRNRDLNFNLYSIN</sequence>
<reference evidence="2 3" key="1">
    <citation type="journal article" date="2018" name="Sci. Rep.">
        <title>Genomic signatures of local adaptation to the degree of environmental predictability in rotifers.</title>
        <authorList>
            <person name="Franch-Gras L."/>
            <person name="Hahn C."/>
            <person name="Garcia-Roger E.M."/>
            <person name="Carmona M.J."/>
            <person name="Serra M."/>
            <person name="Gomez A."/>
        </authorList>
    </citation>
    <scope>NUCLEOTIDE SEQUENCE [LARGE SCALE GENOMIC DNA]</scope>
    <source>
        <strain evidence="2">HYR1</strain>
    </source>
</reference>
<dbReference type="EMBL" id="REGN01004830">
    <property type="protein sequence ID" value="RNA16022.1"/>
    <property type="molecule type" value="Genomic_DNA"/>
</dbReference>
<dbReference type="Proteomes" id="UP000276133">
    <property type="component" value="Unassembled WGS sequence"/>
</dbReference>
<dbReference type="AlphaFoldDB" id="A0A3M7QXF7"/>
<gene>
    <name evidence="2" type="ORF">BpHYR1_021131</name>
</gene>
<feature type="transmembrane region" description="Helical" evidence="1">
    <location>
        <begin position="109"/>
        <end position="128"/>
    </location>
</feature>
<keyword evidence="3" id="KW-1185">Reference proteome</keyword>
<evidence type="ECO:0000313" key="2">
    <source>
        <dbReference type="EMBL" id="RNA16022.1"/>
    </source>
</evidence>
<evidence type="ECO:0000256" key="1">
    <source>
        <dbReference type="SAM" id="Phobius"/>
    </source>
</evidence>
<feature type="transmembrane region" description="Helical" evidence="1">
    <location>
        <begin position="60"/>
        <end position="81"/>
    </location>
</feature>
<keyword evidence="1" id="KW-1133">Transmembrane helix</keyword>
<comment type="caution">
    <text evidence="2">The sequence shown here is derived from an EMBL/GenBank/DDBJ whole genome shotgun (WGS) entry which is preliminary data.</text>
</comment>
<protein>
    <submittedName>
        <fullName evidence="2">Uncharacterized protein</fullName>
    </submittedName>
</protein>